<gene>
    <name evidence="7" type="ORF">AQUCO_00300738v1</name>
</gene>
<reference evidence="7 8" key="1">
    <citation type="submission" date="2017-09" db="EMBL/GenBank/DDBJ databases">
        <title>WGS assembly of Aquilegia coerulea Goldsmith.</title>
        <authorList>
            <person name="Hodges S."/>
            <person name="Kramer E."/>
            <person name="Nordborg M."/>
            <person name="Tomkins J."/>
            <person name="Borevitz J."/>
            <person name="Derieg N."/>
            <person name="Yan J."/>
            <person name="Mihaltcheva S."/>
            <person name="Hayes R.D."/>
            <person name="Rokhsar D."/>
        </authorList>
    </citation>
    <scope>NUCLEOTIDE SEQUENCE [LARGE SCALE GENOMIC DNA]</scope>
    <source>
        <strain evidence="8">cv. Goldsmith</strain>
    </source>
</reference>
<dbReference type="GO" id="GO:0005975">
    <property type="term" value="P:carbohydrate metabolic process"/>
    <property type="evidence" value="ECO:0007669"/>
    <property type="project" value="InterPro"/>
</dbReference>
<accession>A0A2G5F0B4</accession>
<dbReference type="AlphaFoldDB" id="A0A2G5F0B4"/>
<dbReference type="PRINTS" id="PR00131">
    <property type="entry name" value="GLHYDRLASE1"/>
</dbReference>
<dbReference type="Gene3D" id="3.20.20.80">
    <property type="entry name" value="Glycosidases"/>
    <property type="match status" value="1"/>
</dbReference>
<dbReference type="InterPro" id="IPR033132">
    <property type="entry name" value="GH_1_N_CS"/>
</dbReference>
<dbReference type="OrthoDB" id="65569at2759"/>
<evidence type="ECO:0000313" key="7">
    <source>
        <dbReference type="EMBL" id="PIA61410.1"/>
    </source>
</evidence>
<protein>
    <recommendedName>
        <fullName evidence="9">Beta-glucosidase</fullName>
    </recommendedName>
</protein>
<keyword evidence="2 6" id="KW-0732">Signal</keyword>
<dbReference type="STRING" id="218851.A0A2G5F0B4"/>
<evidence type="ECO:0000313" key="8">
    <source>
        <dbReference type="Proteomes" id="UP000230069"/>
    </source>
</evidence>
<evidence type="ECO:0000256" key="2">
    <source>
        <dbReference type="ARBA" id="ARBA00022729"/>
    </source>
</evidence>
<keyword evidence="4" id="KW-0325">Glycoprotein</keyword>
<evidence type="ECO:0000256" key="5">
    <source>
        <dbReference type="RuleBase" id="RU003690"/>
    </source>
</evidence>
<dbReference type="EMBL" id="KZ305020">
    <property type="protein sequence ID" value="PIA61410.1"/>
    <property type="molecule type" value="Genomic_DNA"/>
</dbReference>
<dbReference type="InParanoid" id="A0A2G5F0B4"/>
<proteinExistence type="inferred from homology"/>
<dbReference type="SUPFAM" id="SSF51445">
    <property type="entry name" value="(Trans)glycosidases"/>
    <property type="match status" value="1"/>
</dbReference>
<dbReference type="GO" id="GO:0008422">
    <property type="term" value="F:beta-glucosidase activity"/>
    <property type="evidence" value="ECO:0007669"/>
    <property type="project" value="TreeGrafter"/>
</dbReference>
<organism evidence="7 8">
    <name type="scientific">Aquilegia coerulea</name>
    <name type="common">Rocky mountain columbine</name>
    <dbReference type="NCBI Taxonomy" id="218851"/>
    <lineage>
        <taxon>Eukaryota</taxon>
        <taxon>Viridiplantae</taxon>
        <taxon>Streptophyta</taxon>
        <taxon>Embryophyta</taxon>
        <taxon>Tracheophyta</taxon>
        <taxon>Spermatophyta</taxon>
        <taxon>Magnoliopsida</taxon>
        <taxon>Ranunculales</taxon>
        <taxon>Ranunculaceae</taxon>
        <taxon>Thalictroideae</taxon>
        <taxon>Aquilegia</taxon>
    </lineage>
</organism>
<dbReference type="PROSITE" id="PS00653">
    <property type="entry name" value="GLYCOSYL_HYDROL_F1_2"/>
    <property type="match status" value="1"/>
</dbReference>
<evidence type="ECO:0000256" key="6">
    <source>
        <dbReference type="SAM" id="SignalP"/>
    </source>
</evidence>
<dbReference type="FunFam" id="3.20.20.80:FF:000069">
    <property type="entry name" value="Beta-glucosidase 1"/>
    <property type="match status" value="1"/>
</dbReference>
<dbReference type="InterPro" id="IPR001360">
    <property type="entry name" value="Glyco_hydro_1"/>
</dbReference>
<feature type="chain" id="PRO_5013592796" description="Beta-glucosidase" evidence="6">
    <location>
        <begin position="33"/>
        <end position="529"/>
    </location>
</feature>
<dbReference type="PANTHER" id="PTHR10353:SF29">
    <property type="entry name" value="BETA-GLUCOSIDASE 11"/>
    <property type="match status" value="1"/>
</dbReference>
<dbReference type="Proteomes" id="UP000230069">
    <property type="component" value="Unassembled WGS sequence"/>
</dbReference>
<name>A0A2G5F0B4_AQUCA</name>
<evidence type="ECO:0008006" key="9">
    <source>
        <dbReference type="Google" id="ProtNLM"/>
    </source>
</evidence>
<comment type="similarity">
    <text evidence="1 5">Belongs to the glycosyl hydrolase 1 family.</text>
</comment>
<evidence type="ECO:0000256" key="4">
    <source>
        <dbReference type="ARBA" id="ARBA00023180"/>
    </source>
</evidence>
<keyword evidence="8" id="KW-1185">Reference proteome</keyword>
<dbReference type="Pfam" id="PF00232">
    <property type="entry name" value="Glyco_hydro_1"/>
    <property type="match status" value="1"/>
</dbReference>
<keyword evidence="3" id="KW-0378">Hydrolase</keyword>
<dbReference type="PANTHER" id="PTHR10353">
    <property type="entry name" value="GLYCOSYL HYDROLASE"/>
    <property type="match status" value="1"/>
</dbReference>
<dbReference type="InterPro" id="IPR017853">
    <property type="entry name" value="GH"/>
</dbReference>
<sequence>MVHYHMMMMVSLSSRILLLLTRTLVVLVVVTGNQVKDTSFSRDDFPSNFVFGAGSSAYQIEGAVAEDGRTPSIWDKFTHEGHMPDHSTADITCDGYHKYKEDVKIMSDIGLEAYRFSISWSRLLPYGRGTINPKGLEYYNSLIDELVAHGIEPHVTLYHIDHPQILEDEYEGWLSPRMIDDFTAFADVCFREFGDRVSHWTTVNEPNTMCLGCYDSGQFPPRRCSPPGGAFNCTAGNSSVEPYIAMHNILLAHASVVAIYREKYQAKQKGFIGINVYAFWCTPLTNSSADVAATQRATDFYTGWVVNPLVFGDYPKIMKKNVGSRIPSFTKRQSELLKGSFDFMGLNHYFVAYIKDNSHSNPTSGPGYFESDTNVKISVTKEEMPPGPFLPTSAPYNPSSLQNVLEYFRDYYGNPPIYIHENGFGAPHNETLNDTGRIHFINGYLESMLHAIRNGSNTRGYFVWAFLDLFELLTGYDMRYGLVHVDFENKDLKREPKLSAQWYSDFLKKKSVQVIKKSENLDINKLSHS</sequence>
<feature type="signal peptide" evidence="6">
    <location>
        <begin position="1"/>
        <end position="32"/>
    </location>
</feature>
<evidence type="ECO:0000256" key="1">
    <source>
        <dbReference type="ARBA" id="ARBA00010838"/>
    </source>
</evidence>
<evidence type="ECO:0000256" key="3">
    <source>
        <dbReference type="ARBA" id="ARBA00022801"/>
    </source>
</evidence>